<protein>
    <submittedName>
        <fullName evidence="1">Uncharacterized protein</fullName>
    </submittedName>
</protein>
<dbReference type="EMBL" id="GGEC01072338">
    <property type="protein sequence ID" value="MBX52822.1"/>
    <property type="molecule type" value="Transcribed_RNA"/>
</dbReference>
<reference evidence="1" key="1">
    <citation type="submission" date="2018-02" db="EMBL/GenBank/DDBJ databases">
        <title>Rhizophora mucronata_Transcriptome.</title>
        <authorList>
            <person name="Meera S.P."/>
            <person name="Sreeshan A."/>
            <person name="Augustine A."/>
        </authorList>
    </citation>
    <scope>NUCLEOTIDE SEQUENCE</scope>
    <source>
        <tissue evidence="1">Leaf</tissue>
    </source>
</reference>
<evidence type="ECO:0000313" key="1">
    <source>
        <dbReference type="EMBL" id="MBX52822.1"/>
    </source>
</evidence>
<name>A0A2P2PDJ8_RHIMU</name>
<organism evidence="1">
    <name type="scientific">Rhizophora mucronata</name>
    <name type="common">Asiatic mangrove</name>
    <dbReference type="NCBI Taxonomy" id="61149"/>
    <lineage>
        <taxon>Eukaryota</taxon>
        <taxon>Viridiplantae</taxon>
        <taxon>Streptophyta</taxon>
        <taxon>Embryophyta</taxon>
        <taxon>Tracheophyta</taxon>
        <taxon>Spermatophyta</taxon>
        <taxon>Magnoliopsida</taxon>
        <taxon>eudicotyledons</taxon>
        <taxon>Gunneridae</taxon>
        <taxon>Pentapetalae</taxon>
        <taxon>rosids</taxon>
        <taxon>fabids</taxon>
        <taxon>Malpighiales</taxon>
        <taxon>Rhizophoraceae</taxon>
        <taxon>Rhizophora</taxon>
    </lineage>
</organism>
<proteinExistence type="predicted"/>
<accession>A0A2P2PDJ8</accession>
<sequence length="23" mass="2697">MEREETEKKGKKGQKIIIELLPV</sequence>
<dbReference type="AlphaFoldDB" id="A0A2P2PDJ8"/>